<name>A0A9E7ZZ07_9HYPH</name>
<evidence type="ECO:0000259" key="2">
    <source>
        <dbReference type="Pfam" id="PF14742"/>
    </source>
</evidence>
<dbReference type="InterPro" id="IPR054491">
    <property type="entry name" value="MGH1-like_GH"/>
</dbReference>
<dbReference type="AlphaFoldDB" id="A0A9E7ZZ07"/>
<dbReference type="Pfam" id="PF22422">
    <property type="entry name" value="MGH1-like_GH"/>
    <property type="match status" value="1"/>
</dbReference>
<reference evidence="4" key="1">
    <citation type="submission" date="2022-08" db="EMBL/GenBank/DDBJ databases">
        <title>Complete Genome Sequences of 2 Bosea sp. soil isolates.</title>
        <authorList>
            <person name="Alvarez Arevalo M."/>
            <person name="Sterndorff E.B."/>
            <person name="Faurdal D."/>
            <person name="Joergensen T.S."/>
            <person name="Weber T."/>
        </authorList>
    </citation>
    <scope>NUCLEOTIDE SEQUENCE</scope>
    <source>
        <strain evidence="4">NBC_00436</strain>
    </source>
</reference>
<organism evidence="4">
    <name type="scientific">Bosea sp. NBC_00436</name>
    <dbReference type="NCBI Taxonomy" id="2969620"/>
    <lineage>
        <taxon>Bacteria</taxon>
        <taxon>Pseudomonadati</taxon>
        <taxon>Pseudomonadota</taxon>
        <taxon>Alphaproteobacteria</taxon>
        <taxon>Hyphomicrobiales</taxon>
        <taxon>Boseaceae</taxon>
        <taxon>Bosea</taxon>
    </lineage>
</organism>
<dbReference type="Gene3D" id="1.50.10.10">
    <property type="match status" value="1"/>
</dbReference>
<evidence type="ECO:0000313" key="4">
    <source>
        <dbReference type="EMBL" id="UZF89002.1"/>
    </source>
</evidence>
<dbReference type="Pfam" id="PF14742">
    <property type="entry name" value="GDE_N_bis"/>
    <property type="match status" value="1"/>
</dbReference>
<feature type="region of interest" description="Disordered" evidence="1">
    <location>
        <begin position="1"/>
        <end position="29"/>
    </location>
</feature>
<dbReference type="InterPro" id="IPR032856">
    <property type="entry name" value="GDE_N_bis"/>
</dbReference>
<dbReference type="EMBL" id="CP102774">
    <property type="protein sequence ID" value="UZF89002.1"/>
    <property type="molecule type" value="Genomic_DNA"/>
</dbReference>
<protein>
    <submittedName>
        <fullName evidence="4">Amylo-alpha-1,6-glucosidase</fullName>
    </submittedName>
</protein>
<dbReference type="InterPro" id="IPR008928">
    <property type="entry name" value="6-hairpin_glycosidase_sf"/>
</dbReference>
<proteinExistence type="predicted"/>
<accession>A0A9E7ZZ07</accession>
<gene>
    <name evidence="4" type="ORF">NWE54_09545</name>
</gene>
<evidence type="ECO:0000259" key="3">
    <source>
        <dbReference type="Pfam" id="PF22422"/>
    </source>
</evidence>
<dbReference type="InterPro" id="IPR012341">
    <property type="entry name" value="6hp_glycosidase-like_sf"/>
</dbReference>
<sequence>MHEQNVASRQPELAGRNEPSSDHALDAHPSLVERPLRTLKAGDAFAVLDSHGDIGITPDTSEGLFCNDTRHLSRLELFFEDKRPLLLGSVIQDDNTALTVDLANPEITRGDGSTIIPRDAIAIERTKFLWNAVCYERVGLRNFDRIPHEFTLSLSFGADFRDLFEVRGMKRARRGETETQIASGTARFAYLGLDGRVRRTVLRFKPEPCRLTNGLASFRFRLVPGERTSLLLTVACDLVDASRGDVRPVGTAPGVPPLDFAKAYQRARRGLRALTANMSKVRSSNALFTDLMSQSTSDLYTLMTRGADGLYPYAGIPWFSTMFGRDGIITAMMLLWADPSVARGVLLHLARAQALTSDSVADAQPGKILHERRSGEMANLGEVPFGFYYGSVDATPLFVMLAGQYFDRTGDLATIQQLWKNIEAALLWCDTYGDRDGDGFVEYFRETESGLANQGWKDSHDSISHADGSLAIGPIALVEVQAYVYAAKRAAAVMARAQGLDLRADELTQQASVLRERFDQAFWCEEIGSYALALDGDKRPCRVRSSNAGHALFGGIAHPERAQRVVRTLMSEGSFSGWGIRTLNAGEVRYNPMSYHNGSVWPHDNALIAIGLGAYGFKFEASRLFEAIFNVATHQDQQRLPELFCGFLRKARRGPTAYPVACSPQAWAAAAPFAMLSACLGLELPAAANEVKLVDPVLPTFLDDVIIHELTLGGSQFDLRVHRHQSDVTLNVLKRWDESNARVTMIKTR</sequence>
<feature type="domain" description="Putative glycogen debranching enzyme N-terminal" evidence="2">
    <location>
        <begin position="39"/>
        <end position="232"/>
    </location>
</feature>
<dbReference type="GO" id="GO:0005975">
    <property type="term" value="P:carbohydrate metabolic process"/>
    <property type="evidence" value="ECO:0007669"/>
    <property type="project" value="InterPro"/>
</dbReference>
<feature type="domain" description="Mannosylglycerate hydrolase MGH1-like glycoside hydrolase" evidence="3">
    <location>
        <begin position="389"/>
        <end position="637"/>
    </location>
</feature>
<dbReference type="SUPFAM" id="SSF48208">
    <property type="entry name" value="Six-hairpin glycosidases"/>
    <property type="match status" value="1"/>
</dbReference>
<evidence type="ECO:0000256" key="1">
    <source>
        <dbReference type="SAM" id="MobiDB-lite"/>
    </source>
</evidence>